<evidence type="ECO:0000313" key="2">
    <source>
        <dbReference type="WBParaSite" id="SMUV_0000998001-mRNA-1"/>
    </source>
</evidence>
<evidence type="ECO:0000313" key="1">
    <source>
        <dbReference type="Proteomes" id="UP000046393"/>
    </source>
</evidence>
<dbReference type="Proteomes" id="UP000046393">
    <property type="component" value="Unplaced"/>
</dbReference>
<protein>
    <submittedName>
        <fullName evidence="2">Keratin-associated protein 6-2-like</fullName>
    </submittedName>
</protein>
<dbReference type="AlphaFoldDB" id="A0A0N5AYE1"/>
<keyword evidence="1" id="KW-1185">Reference proteome</keyword>
<dbReference type="WBParaSite" id="SMUV_0000998001-mRNA-1">
    <property type="protein sequence ID" value="SMUV_0000998001-mRNA-1"/>
    <property type="gene ID" value="SMUV_0000998001"/>
</dbReference>
<accession>A0A0N5AYE1</accession>
<name>A0A0N5AYE1_9BILA</name>
<organism evidence="1 2">
    <name type="scientific">Syphacia muris</name>
    <dbReference type="NCBI Taxonomy" id="451379"/>
    <lineage>
        <taxon>Eukaryota</taxon>
        <taxon>Metazoa</taxon>
        <taxon>Ecdysozoa</taxon>
        <taxon>Nematoda</taxon>
        <taxon>Chromadorea</taxon>
        <taxon>Rhabditida</taxon>
        <taxon>Spirurina</taxon>
        <taxon>Oxyuridomorpha</taxon>
        <taxon>Oxyuroidea</taxon>
        <taxon>Oxyuridae</taxon>
        <taxon>Syphacia</taxon>
    </lineage>
</organism>
<reference evidence="2" key="1">
    <citation type="submission" date="2017-02" db="UniProtKB">
        <authorList>
            <consortium name="WormBaseParasite"/>
        </authorList>
    </citation>
    <scope>IDENTIFICATION</scope>
</reference>
<sequence length="92" mass="9869">MIKREPRGIAYYDGVPMSLNDYDTYDTPVVSDYENSAYLNYGSSFGAYGRACGAGNYGSGGYGSGGYATGGYSTRYDSGLGGMRSYDFQNYG</sequence>
<proteinExistence type="predicted"/>